<evidence type="ECO:0008006" key="3">
    <source>
        <dbReference type="Google" id="ProtNLM"/>
    </source>
</evidence>
<evidence type="ECO:0000313" key="2">
    <source>
        <dbReference type="Proteomes" id="UP001229244"/>
    </source>
</evidence>
<reference evidence="1" key="1">
    <citation type="submission" date="2023-07" db="EMBL/GenBank/DDBJ databases">
        <title>Genomic Encyclopedia of Type Strains, Phase IV (KMG-IV): sequencing the most valuable type-strain genomes for metagenomic binning, comparative biology and taxonomic classification.</title>
        <authorList>
            <person name="Goeker M."/>
        </authorList>
    </citation>
    <scope>NUCLEOTIDE SEQUENCE</scope>
    <source>
        <strain evidence="1">DSM 21202</strain>
    </source>
</reference>
<accession>A0AAE3VLT8</accession>
<dbReference type="InterPro" id="IPR004195">
    <property type="entry name" value="Head_decoration_D"/>
</dbReference>
<evidence type="ECO:0000313" key="1">
    <source>
        <dbReference type="EMBL" id="MDQ0314844.1"/>
    </source>
</evidence>
<protein>
    <recommendedName>
        <fullName evidence="3">Head decoration protein</fullName>
    </recommendedName>
</protein>
<organism evidence="1 2">
    <name type="scientific">Amorphus orientalis</name>
    <dbReference type="NCBI Taxonomy" id="649198"/>
    <lineage>
        <taxon>Bacteria</taxon>
        <taxon>Pseudomonadati</taxon>
        <taxon>Pseudomonadota</taxon>
        <taxon>Alphaproteobacteria</taxon>
        <taxon>Hyphomicrobiales</taxon>
        <taxon>Amorphaceae</taxon>
        <taxon>Amorphus</taxon>
    </lineage>
</organism>
<gene>
    <name evidence="1" type="ORF">J2S73_001281</name>
</gene>
<comment type="caution">
    <text evidence="1">The sequence shown here is derived from an EMBL/GenBank/DDBJ whole genome shotgun (WGS) entry which is preliminary data.</text>
</comment>
<dbReference type="Proteomes" id="UP001229244">
    <property type="component" value="Unassembled WGS sequence"/>
</dbReference>
<dbReference type="Pfam" id="PF02924">
    <property type="entry name" value="HDPD"/>
    <property type="match status" value="1"/>
</dbReference>
<proteinExistence type="predicted"/>
<dbReference type="RefSeq" id="WP_306884630.1">
    <property type="nucleotide sequence ID" value="NZ_JAUSUL010000001.1"/>
</dbReference>
<sequence>MLPHYKMTKPSKVSSLVAFEADPELTRATGTLLAGDGAARTIKLGTLVGKISGSGTTSAETAADAGNTGDGTLTLADPAFTATAMLGVYTINCTTGGGDGTSKFRVEDPAGNLVGTATGGAAFNKAIKFTIAGGSAAFVEGDSFTVTLSRAAGADDDKIVAWDPDATDGSEIIRGISLRETVAENGADNVDGVLYLKRMATLVASSILWPDGITDPQKSAAIADMDERLFISVR</sequence>
<dbReference type="AlphaFoldDB" id="A0AAE3VLT8"/>
<dbReference type="EMBL" id="JAUSUL010000001">
    <property type="protein sequence ID" value="MDQ0314844.1"/>
    <property type="molecule type" value="Genomic_DNA"/>
</dbReference>
<name>A0AAE3VLT8_9HYPH</name>
<keyword evidence="2" id="KW-1185">Reference proteome</keyword>